<name>A0AAV9P726_9PEZI</name>
<dbReference type="AlphaFoldDB" id="A0AAV9P726"/>
<dbReference type="Proteomes" id="UP001337655">
    <property type="component" value="Unassembled WGS sequence"/>
</dbReference>
<sequence length="257" mass="28543">MEAPEIVELCNACSEQWTMSVWTAKQALDITKESVATAVRLTNTGISIAQRQVSQVEDPGKETAPVAPPPTPGAAIIAPLPRLSTTSHQLQQLLDLRSPVGQRYPPLAANAPRPPETAKASPANSEADSSGWPEQRALSEGPAAPREQLVRLHSGQYVPEDWTLEWEDQRSQPRYLAGLCYRDNQMLKAPLLWETLEAYKQRQKGVVGRESEAAIDEKMGAEYLSWARHGSVKVEWIPKEDSTWVLRQPGYQLPRDC</sequence>
<dbReference type="EMBL" id="JAVRRT010000012">
    <property type="protein sequence ID" value="KAK5167120.1"/>
    <property type="molecule type" value="Genomic_DNA"/>
</dbReference>
<evidence type="ECO:0000256" key="1">
    <source>
        <dbReference type="SAM" id="MobiDB-lite"/>
    </source>
</evidence>
<gene>
    <name evidence="2" type="ORF">LTR77_007850</name>
</gene>
<reference evidence="2 3" key="1">
    <citation type="submission" date="2023-08" db="EMBL/GenBank/DDBJ databases">
        <title>Black Yeasts Isolated from many extreme environments.</title>
        <authorList>
            <person name="Coleine C."/>
            <person name="Stajich J.E."/>
            <person name="Selbmann L."/>
        </authorList>
    </citation>
    <scope>NUCLEOTIDE SEQUENCE [LARGE SCALE GENOMIC DNA]</scope>
    <source>
        <strain evidence="2 3">CCFEE 5935</strain>
    </source>
</reference>
<keyword evidence="3" id="KW-1185">Reference proteome</keyword>
<evidence type="ECO:0000313" key="2">
    <source>
        <dbReference type="EMBL" id="KAK5167120.1"/>
    </source>
</evidence>
<protein>
    <submittedName>
        <fullName evidence="2">Uncharacterized protein</fullName>
    </submittedName>
</protein>
<comment type="caution">
    <text evidence="2">The sequence shown here is derived from an EMBL/GenBank/DDBJ whole genome shotgun (WGS) entry which is preliminary data.</text>
</comment>
<organism evidence="2 3">
    <name type="scientific">Saxophila tyrrhenica</name>
    <dbReference type="NCBI Taxonomy" id="1690608"/>
    <lineage>
        <taxon>Eukaryota</taxon>
        <taxon>Fungi</taxon>
        <taxon>Dikarya</taxon>
        <taxon>Ascomycota</taxon>
        <taxon>Pezizomycotina</taxon>
        <taxon>Dothideomycetes</taxon>
        <taxon>Dothideomycetidae</taxon>
        <taxon>Mycosphaerellales</taxon>
        <taxon>Extremaceae</taxon>
        <taxon>Saxophila</taxon>
    </lineage>
</organism>
<accession>A0AAV9P726</accession>
<dbReference type="RefSeq" id="XP_064656928.1">
    <property type="nucleotide sequence ID" value="XM_064805086.1"/>
</dbReference>
<feature type="region of interest" description="Disordered" evidence="1">
    <location>
        <begin position="101"/>
        <end position="146"/>
    </location>
</feature>
<proteinExistence type="predicted"/>
<dbReference type="GeneID" id="89929185"/>
<evidence type="ECO:0000313" key="3">
    <source>
        <dbReference type="Proteomes" id="UP001337655"/>
    </source>
</evidence>
<feature type="region of interest" description="Disordered" evidence="1">
    <location>
        <begin position="52"/>
        <end position="73"/>
    </location>
</feature>